<organism evidence="3">
    <name type="scientific">Trypanosoma vivax (strain Y486)</name>
    <dbReference type="NCBI Taxonomy" id="1055687"/>
    <lineage>
        <taxon>Eukaryota</taxon>
        <taxon>Discoba</taxon>
        <taxon>Euglenozoa</taxon>
        <taxon>Kinetoplastea</taxon>
        <taxon>Metakinetoplastina</taxon>
        <taxon>Trypanosomatida</taxon>
        <taxon>Trypanosomatidae</taxon>
        <taxon>Trypanosoma</taxon>
        <taxon>Duttonella</taxon>
    </lineage>
</organism>
<keyword evidence="1" id="KW-0343">GTPase activation</keyword>
<proteinExistence type="predicted"/>
<protein>
    <recommendedName>
        <fullName evidence="2">Rab-GAP TBC domain-containing protein</fullName>
    </recommendedName>
</protein>
<dbReference type="GO" id="GO:0005096">
    <property type="term" value="F:GTPase activator activity"/>
    <property type="evidence" value="ECO:0007669"/>
    <property type="project" value="UniProtKB-KW"/>
</dbReference>
<dbReference type="PROSITE" id="PS50086">
    <property type="entry name" value="TBC_RABGAP"/>
    <property type="match status" value="1"/>
</dbReference>
<reference evidence="3" key="1">
    <citation type="journal article" date="2012" name="Proc. Natl. Acad. Sci. U.S.A.">
        <title>Antigenic diversity is generated by distinct evolutionary mechanisms in African trypanosome species.</title>
        <authorList>
            <person name="Jackson A.P."/>
            <person name="Berry A."/>
            <person name="Aslett M."/>
            <person name="Allison H.C."/>
            <person name="Burton P."/>
            <person name="Vavrova-Anderson J."/>
            <person name="Brown R."/>
            <person name="Browne H."/>
            <person name="Corton N."/>
            <person name="Hauser H."/>
            <person name="Gamble J."/>
            <person name="Gilderthorp R."/>
            <person name="Marcello L."/>
            <person name="McQuillan J."/>
            <person name="Otto T.D."/>
            <person name="Quail M.A."/>
            <person name="Sanders M.J."/>
            <person name="van Tonder A."/>
            <person name="Ginger M.L."/>
            <person name="Field M.C."/>
            <person name="Barry J.D."/>
            <person name="Hertz-Fowler C."/>
            <person name="Berriman M."/>
        </authorList>
    </citation>
    <scope>NUCLEOTIDE SEQUENCE</scope>
    <source>
        <strain evidence="3">Y486</strain>
    </source>
</reference>
<sequence>MSQSSQVLRDGPNESIDELLFLHNSVVGSRIIDALLRRSMDFGRPRPPCALHSIRWRLLTGLLPSNVDAAHYAEVWAACTAECIDGWHALNAKIQSRLKDNSSYWRRVGKKGRFADGDSTDGESDEESVGLENPLLPAEGSSYALRYQQNALCTAIMMDVKRLHWDIPFFDSESSQKHLLDLLANYCLEHNCDYKQGLHEIAAFVMYNTHKDASLIKSLLSEGSNEHAALPTTFASICPMHGVVAVSFYIFSAIMHEAGLNLSRWYYLNDTGGDDTAVAARNVQCKFLEQLDPDLHNQMNNVYEIEPMSYLMRWLRLLFLREFSLAQCADLWDVFLSERCLAKQKSYCINESTVTAVAVFMLLRAKSQLMGGCNEALMCVMRYPSVSDICSLVKRAVHFIDSSGRSIGRYLACASQSEFEKAQLIMHSFPRRA</sequence>
<dbReference type="PANTHER" id="PTHR22957:SF337">
    <property type="entry name" value="TBC1 DOMAIN FAMILY MEMBER 5"/>
    <property type="match status" value="1"/>
</dbReference>
<dbReference type="AlphaFoldDB" id="G0TVN9"/>
<dbReference type="InterPro" id="IPR000195">
    <property type="entry name" value="Rab-GAP-TBC_dom"/>
</dbReference>
<feature type="domain" description="Rab-GAP TBC" evidence="2">
    <location>
        <begin position="46"/>
        <end position="339"/>
    </location>
</feature>
<evidence type="ECO:0000313" key="3">
    <source>
        <dbReference type="EMBL" id="CCC48005.1"/>
    </source>
</evidence>
<evidence type="ECO:0000256" key="1">
    <source>
        <dbReference type="ARBA" id="ARBA00022468"/>
    </source>
</evidence>
<dbReference type="Pfam" id="PF00566">
    <property type="entry name" value="RabGAP-TBC"/>
    <property type="match status" value="1"/>
</dbReference>
<name>G0TVN9_TRYVY</name>
<dbReference type="EMBL" id="HE573021">
    <property type="protein sequence ID" value="CCC48005.1"/>
    <property type="molecule type" value="Genomic_DNA"/>
</dbReference>
<dbReference type="SMART" id="SM00164">
    <property type="entry name" value="TBC"/>
    <property type="match status" value="1"/>
</dbReference>
<dbReference type="SUPFAM" id="SSF47923">
    <property type="entry name" value="Ypt/Rab-GAP domain of gyp1p"/>
    <property type="match status" value="2"/>
</dbReference>
<dbReference type="InterPro" id="IPR035969">
    <property type="entry name" value="Rab-GAP_TBC_sf"/>
</dbReference>
<dbReference type="PANTHER" id="PTHR22957">
    <property type="entry name" value="TBC1 DOMAIN FAMILY MEMBER GTPASE-ACTIVATING PROTEIN"/>
    <property type="match status" value="1"/>
</dbReference>
<dbReference type="VEuPathDB" id="TriTrypDB:TvY486_0502110"/>
<evidence type="ECO:0000259" key="2">
    <source>
        <dbReference type="PROSITE" id="PS50086"/>
    </source>
</evidence>
<dbReference type="Gene3D" id="1.10.8.270">
    <property type="entry name" value="putative rabgap domain of human tbc1 domain family member 14 like domains"/>
    <property type="match status" value="1"/>
</dbReference>
<dbReference type="OMA" id="DFAKPHA"/>
<dbReference type="Gene3D" id="1.10.472.80">
    <property type="entry name" value="Ypt/Rab-GAP domain of gyp1p, domain 3"/>
    <property type="match status" value="1"/>
</dbReference>
<gene>
    <name evidence="3" type="ORF">TVY486_0502110</name>
</gene>
<accession>G0TVN9</accession>